<reference evidence="1" key="1">
    <citation type="submission" date="2014-05" db="EMBL/GenBank/DDBJ databases">
        <authorList>
            <person name="Chronopoulou M."/>
        </authorList>
    </citation>
    <scope>NUCLEOTIDE SEQUENCE</scope>
    <source>
        <tissue evidence="1">Whole organism</tissue>
    </source>
</reference>
<sequence length="154" mass="18007">MNCILLASLARSVPGLCEPITICITDRLYLCNPTMRSMQHELKHYIYQSIHVGYTVLSLDLSRLQDEIPKTRTQRSLSFCRARKKEYLDEFGLEIALICNIQTQMFFNVYVGKSIFDKFRCVRRVKTIHGNGLTWIENILECFIIHFNLKLVTK</sequence>
<organism evidence="1">
    <name type="scientific">Lepeophtheirus salmonis</name>
    <name type="common">Salmon louse</name>
    <name type="synonym">Caligus salmonis</name>
    <dbReference type="NCBI Taxonomy" id="72036"/>
    <lineage>
        <taxon>Eukaryota</taxon>
        <taxon>Metazoa</taxon>
        <taxon>Ecdysozoa</taxon>
        <taxon>Arthropoda</taxon>
        <taxon>Crustacea</taxon>
        <taxon>Multicrustacea</taxon>
        <taxon>Hexanauplia</taxon>
        <taxon>Copepoda</taxon>
        <taxon>Siphonostomatoida</taxon>
        <taxon>Caligidae</taxon>
        <taxon>Lepeophtheirus</taxon>
    </lineage>
</organism>
<proteinExistence type="predicted"/>
<name>A0A0K2VJ11_LEPSM</name>
<dbReference type="AlphaFoldDB" id="A0A0K2VJ11"/>
<protein>
    <submittedName>
        <fullName evidence="1">Uncharacterized protein</fullName>
    </submittedName>
</protein>
<dbReference type="EMBL" id="HACA01033082">
    <property type="protein sequence ID" value="CDW50443.1"/>
    <property type="molecule type" value="Transcribed_RNA"/>
</dbReference>
<evidence type="ECO:0000313" key="1">
    <source>
        <dbReference type="EMBL" id="CDW50443.1"/>
    </source>
</evidence>
<accession>A0A0K2VJ11</accession>